<keyword evidence="1" id="KW-0808">Transferase</keyword>
<dbReference type="AlphaFoldDB" id="A0A2L2TCQ2"/>
<evidence type="ECO:0000313" key="3">
    <source>
        <dbReference type="Proteomes" id="UP000245910"/>
    </source>
</evidence>
<dbReference type="GO" id="GO:0016747">
    <property type="term" value="F:acyltransferase activity, transferring groups other than amino-acyl groups"/>
    <property type="evidence" value="ECO:0007669"/>
    <property type="project" value="TreeGrafter"/>
</dbReference>
<dbReference type="Pfam" id="PF02458">
    <property type="entry name" value="Transferase"/>
    <property type="match status" value="1"/>
</dbReference>
<proteinExistence type="predicted"/>
<dbReference type="Gene3D" id="3.30.559.10">
    <property type="entry name" value="Chloramphenicol acetyltransferase-like domain"/>
    <property type="match status" value="2"/>
</dbReference>
<organism evidence="2 3">
    <name type="scientific">Fusarium venenatum</name>
    <dbReference type="NCBI Taxonomy" id="56646"/>
    <lineage>
        <taxon>Eukaryota</taxon>
        <taxon>Fungi</taxon>
        <taxon>Dikarya</taxon>
        <taxon>Ascomycota</taxon>
        <taxon>Pezizomycotina</taxon>
        <taxon>Sordariomycetes</taxon>
        <taxon>Hypocreomycetidae</taxon>
        <taxon>Hypocreales</taxon>
        <taxon>Nectriaceae</taxon>
        <taxon>Fusarium</taxon>
    </lineage>
</organism>
<dbReference type="PANTHER" id="PTHR31642:SF310">
    <property type="entry name" value="FATTY ALCOHOL:CAFFEOYL-COA ACYLTRANSFERASE"/>
    <property type="match status" value="1"/>
</dbReference>
<evidence type="ECO:0000313" key="2">
    <source>
        <dbReference type="EMBL" id="CEI67729.1"/>
    </source>
</evidence>
<name>A0A2L2TCQ2_9HYPO</name>
<dbReference type="InterPro" id="IPR023213">
    <property type="entry name" value="CAT-like_dom_sf"/>
</dbReference>
<dbReference type="PANTHER" id="PTHR31642">
    <property type="entry name" value="TRICHOTHECENE 3-O-ACETYLTRANSFERASE"/>
    <property type="match status" value="1"/>
</dbReference>
<protein>
    <recommendedName>
        <fullName evidence="4">Trichothecene 3-O-acetyltransferase</fullName>
    </recommendedName>
</protein>
<dbReference type="Proteomes" id="UP000245910">
    <property type="component" value="Chromosome I"/>
</dbReference>
<sequence length="525" mass="58454">MDRQILSSSWVEPVGFVRPATIELSALDNLTASVYPTPTKFFPLMPEADPIQLYDDCKRGLARYLYQCPIFCGKIIKHETGRMSVDIPPAPYAGAKFEYYDHRNDKEIPSYDEFRSFGWPFADGNKDGLKKLCPDNFPTTETGDPVIIPRFNVIRGGIVLMMSATHATGDLVQFIDFMKNWAAHTRSVSNARLSNQPEPPAPEQVAAHLMDRSPMMPNVPNEPDLDKVASRAENIPHWTMLDPRDPEKMGDTLQTLFTTARLTDHDLVNYTEGALREPSVSVWVFPKSSVESLRDMAQKASAGLSKLSIVDCLTAFTWQCFFVAKWAPGQSGQQTVPDMSRIVYLGSVRSRLASPLPLDYMPACVDVFTVDVETRVFASLSPESLAKTAANIRDSNRNWDERRFCDMLEVAQMHPMNPGIVPEGPLDALATDHTRLSAAVLENWGPGLGQCEAFREPYLGRVPPPGEITLLPRCNNGDIGVMFAGEAAVLERLRDNEDLNAMASCQFIMHDFAKMASKCRKASKL</sequence>
<dbReference type="EMBL" id="LN649229">
    <property type="protein sequence ID" value="CEI67729.1"/>
    <property type="molecule type" value="Genomic_DNA"/>
</dbReference>
<reference evidence="3" key="1">
    <citation type="submission" date="2014-10" db="EMBL/GenBank/DDBJ databases">
        <authorList>
            <person name="King R."/>
        </authorList>
    </citation>
    <scope>NUCLEOTIDE SEQUENCE [LARGE SCALE GENOMIC DNA]</scope>
    <source>
        <strain evidence="3">A3/5</strain>
    </source>
</reference>
<accession>A0A2L2TCQ2</accession>
<dbReference type="InterPro" id="IPR050317">
    <property type="entry name" value="Plant_Fungal_Acyltransferase"/>
</dbReference>
<dbReference type="OrthoDB" id="429813at2759"/>
<dbReference type="RefSeq" id="XP_025591444.1">
    <property type="nucleotide sequence ID" value="XM_025732528.1"/>
</dbReference>
<dbReference type="KEGG" id="fvn:FVRRES_04241"/>
<evidence type="ECO:0000256" key="1">
    <source>
        <dbReference type="ARBA" id="ARBA00022679"/>
    </source>
</evidence>
<dbReference type="STRING" id="56646.A0A2L2TCQ2"/>
<keyword evidence="3" id="KW-1185">Reference proteome</keyword>
<evidence type="ECO:0008006" key="4">
    <source>
        <dbReference type="Google" id="ProtNLM"/>
    </source>
</evidence>
<dbReference type="GeneID" id="37255880"/>